<sequence length="145" mass="15687">MLTLIFAAIPASITLPIIFVGLMLAFDHLSNGNAIGGVILICICILAILGIIGLWLVSIQVNYKSKLNMVLIGSGTTIASLIFFGGMFVNLEWYFPTTLGKDTLELIGSVIVLGFGIFYSISIGKWLVNKSMKTDVAEKRRPAAY</sequence>
<proteinExistence type="predicted"/>
<keyword evidence="1" id="KW-0472">Membrane</keyword>
<evidence type="ECO:0000313" key="3">
    <source>
        <dbReference type="Proteomes" id="UP001249020"/>
    </source>
</evidence>
<accession>A0AAW8R1I9</accession>
<keyword evidence="3" id="KW-1185">Reference proteome</keyword>
<evidence type="ECO:0000313" key="2">
    <source>
        <dbReference type="EMBL" id="MDT0581715.1"/>
    </source>
</evidence>
<feature type="transmembrane region" description="Helical" evidence="1">
    <location>
        <begin position="106"/>
        <end position="128"/>
    </location>
</feature>
<evidence type="ECO:0000256" key="1">
    <source>
        <dbReference type="SAM" id="Phobius"/>
    </source>
</evidence>
<dbReference type="EMBL" id="JAVRIE010000001">
    <property type="protein sequence ID" value="MDT0581715.1"/>
    <property type="molecule type" value="Genomic_DNA"/>
</dbReference>
<gene>
    <name evidence="2" type="ORF">RM544_04120</name>
</gene>
<keyword evidence="1" id="KW-1133">Transmembrane helix</keyword>
<name>A0AAW8R1I9_9ALTE</name>
<dbReference type="RefSeq" id="WP_311360493.1">
    <property type="nucleotide sequence ID" value="NZ_JAVRIE010000001.1"/>
</dbReference>
<keyword evidence="1" id="KW-0812">Transmembrane</keyword>
<comment type="caution">
    <text evidence="2">The sequence shown here is derived from an EMBL/GenBank/DDBJ whole genome shotgun (WGS) entry which is preliminary data.</text>
</comment>
<reference evidence="2 3" key="1">
    <citation type="submission" date="2023-09" db="EMBL/GenBank/DDBJ databases">
        <authorList>
            <person name="Rey-Velasco X."/>
        </authorList>
    </citation>
    <scope>NUCLEOTIDE SEQUENCE [LARGE SCALE GENOMIC DNA]</scope>
    <source>
        <strain evidence="2 3">W409</strain>
    </source>
</reference>
<dbReference type="AlphaFoldDB" id="A0AAW8R1I9"/>
<dbReference type="Proteomes" id="UP001249020">
    <property type="component" value="Unassembled WGS sequence"/>
</dbReference>
<feature type="transmembrane region" description="Helical" evidence="1">
    <location>
        <begin position="32"/>
        <end position="57"/>
    </location>
</feature>
<feature type="transmembrane region" description="Helical" evidence="1">
    <location>
        <begin position="69"/>
        <end position="94"/>
    </location>
</feature>
<feature type="transmembrane region" description="Helical" evidence="1">
    <location>
        <begin position="5"/>
        <end position="26"/>
    </location>
</feature>
<protein>
    <submittedName>
        <fullName evidence="2">Uncharacterized protein</fullName>
    </submittedName>
</protein>
<organism evidence="2 3">
    <name type="scientific">Brumicola blandensis</name>
    <dbReference type="NCBI Taxonomy" id="3075611"/>
    <lineage>
        <taxon>Bacteria</taxon>
        <taxon>Pseudomonadati</taxon>
        <taxon>Pseudomonadota</taxon>
        <taxon>Gammaproteobacteria</taxon>
        <taxon>Alteromonadales</taxon>
        <taxon>Alteromonadaceae</taxon>
        <taxon>Brumicola</taxon>
    </lineage>
</organism>